<dbReference type="Gene3D" id="3.20.20.360">
    <property type="entry name" value="Malate synthase, domain 3"/>
    <property type="match status" value="2"/>
</dbReference>
<feature type="domain" description="Malate synthase C-terminal" evidence="17">
    <location>
        <begin position="602"/>
        <end position="706"/>
    </location>
</feature>
<feature type="binding site" evidence="10">
    <location>
        <position position="134"/>
    </location>
    <ligand>
        <name>acetyl-CoA</name>
        <dbReference type="ChEBI" id="CHEBI:57288"/>
    </ligand>
</feature>
<dbReference type="PANTHER" id="PTHR42739">
    <property type="entry name" value="MALATE SYNTHASE G"/>
    <property type="match status" value="1"/>
</dbReference>
<feature type="binding site" evidence="10">
    <location>
        <position position="442"/>
    </location>
    <ligand>
        <name>glyoxylate</name>
        <dbReference type="ChEBI" id="CHEBI:36655"/>
    </ligand>
</feature>
<dbReference type="GO" id="GO:0005829">
    <property type="term" value="C:cytosol"/>
    <property type="evidence" value="ECO:0007669"/>
    <property type="project" value="TreeGrafter"/>
</dbReference>
<evidence type="ECO:0000256" key="11">
    <source>
        <dbReference type="NCBIfam" id="TIGR01345"/>
    </source>
</evidence>
<feature type="domain" description="Malate synthase N-terminal" evidence="15">
    <location>
        <begin position="45"/>
        <end position="84"/>
    </location>
</feature>
<dbReference type="InterPro" id="IPR006253">
    <property type="entry name" value="Malate_synthG"/>
</dbReference>
<evidence type="ECO:0000256" key="4">
    <source>
        <dbReference type="ARBA" id="ARBA00022532"/>
    </source>
</evidence>
<evidence type="ECO:0000259" key="15">
    <source>
        <dbReference type="Pfam" id="PF20656"/>
    </source>
</evidence>
<dbReference type="InterPro" id="IPR046363">
    <property type="entry name" value="MS_N_TIM-barrel_dom"/>
</dbReference>
<evidence type="ECO:0000256" key="12">
    <source>
        <dbReference type="PIRSR" id="PIRSR601465-50"/>
    </source>
</evidence>
<feature type="domain" description="Malate synthase G alpha-beta insertion" evidence="16">
    <location>
        <begin position="173"/>
        <end position="241"/>
    </location>
</feature>
<evidence type="ECO:0000313" key="18">
    <source>
        <dbReference type="EMBL" id="CUH64866.1"/>
    </source>
</evidence>
<dbReference type="GO" id="GO:0004474">
    <property type="term" value="F:malate synthase activity"/>
    <property type="evidence" value="ECO:0007669"/>
    <property type="project" value="UniProtKB-UniRule"/>
</dbReference>
<evidence type="ECO:0000256" key="8">
    <source>
        <dbReference type="ARBA" id="ARBA00023097"/>
    </source>
</evidence>
<evidence type="ECO:0000256" key="13">
    <source>
        <dbReference type="RuleBase" id="RU003572"/>
    </source>
</evidence>
<dbReference type="UniPathway" id="UPA00703">
    <property type="reaction ID" value="UER00720"/>
</dbReference>
<feature type="binding site" evidence="10">
    <location>
        <position position="324"/>
    </location>
    <ligand>
        <name>acetyl-CoA</name>
        <dbReference type="ChEBI" id="CHEBI:57288"/>
    </ligand>
</feature>
<keyword evidence="7 10" id="KW-0460">Magnesium</keyword>
<evidence type="ECO:0000259" key="17">
    <source>
        <dbReference type="Pfam" id="PF20659"/>
    </source>
</evidence>
<dbReference type="EMBL" id="CYSA01000015">
    <property type="protein sequence ID" value="CUH64866.1"/>
    <property type="molecule type" value="Genomic_DNA"/>
</dbReference>
<gene>
    <name evidence="10 18" type="primary">glcB</name>
    <name evidence="18" type="ORF">TG4357_01544</name>
</gene>
<dbReference type="GO" id="GO:0009436">
    <property type="term" value="P:glyoxylate catabolic process"/>
    <property type="evidence" value="ECO:0007669"/>
    <property type="project" value="TreeGrafter"/>
</dbReference>
<feature type="binding site" evidence="10">
    <location>
        <begin position="467"/>
        <end position="470"/>
    </location>
    <ligand>
        <name>glyoxylate</name>
        <dbReference type="ChEBI" id="CHEBI:36655"/>
    </ligand>
</feature>
<reference evidence="18 19" key="1">
    <citation type="submission" date="2015-09" db="EMBL/GenBank/DDBJ databases">
        <authorList>
            <consortium name="Swine Surveillance"/>
        </authorList>
    </citation>
    <scope>NUCLEOTIDE SEQUENCE [LARGE SCALE GENOMIC DNA]</scope>
    <source>
        <strain evidence="18 19">CECT 4357</strain>
    </source>
</reference>
<keyword evidence="4 10" id="KW-0816">Tricarboxylic acid cycle</keyword>
<dbReference type="Proteomes" id="UP000051587">
    <property type="component" value="Unassembled WGS sequence"/>
</dbReference>
<comment type="function">
    <text evidence="10">Involved in the glycolate utilization. Catalyzes the condensation and subsequent hydrolysis of acetyl-coenzyme A (acetyl-CoA) and glyoxylate to form malate and CoA.</text>
</comment>
<keyword evidence="3 10" id="KW-0963">Cytoplasm</keyword>
<keyword evidence="18" id="KW-0012">Acyltransferase</keyword>
<dbReference type="Pfam" id="PF20656">
    <property type="entry name" value="MS_N"/>
    <property type="match status" value="1"/>
</dbReference>
<dbReference type="GO" id="GO:0006097">
    <property type="term" value="P:glyoxylate cycle"/>
    <property type="evidence" value="ECO:0007669"/>
    <property type="project" value="UniProtKB-UniRule"/>
</dbReference>
<evidence type="ECO:0000259" key="14">
    <source>
        <dbReference type="Pfam" id="PF01274"/>
    </source>
</evidence>
<feature type="modified residue" description="Cysteine sulfenic acid (-SOH)" evidence="10">
    <location>
        <position position="627"/>
    </location>
</feature>
<keyword evidence="5 10" id="KW-0808">Transferase</keyword>
<feature type="binding site" evidence="10">
    <location>
        <position position="351"/>
    </location>
    <ligand>
        <name>glyoxylate</name>
        <dbReference type="ChEBI" id="CHEBI:36655"/>
    </ligand>
</feature>
<evidence type="ECO:0000256" key="2">
    <source>
        <dbReference type="ARBA" id="ARBA00022435"/>
    </source>
</evidence>
<accession>A0A0N7LUZ4</accession>
<dbReference type="PANTHER" id="PTHR42739:SF1">
    <property type="entry name" value="MALATE SYNTHASE G"/>
    <property type="match status" value="1"/>
</dbReference>
<dbReference type="Gene3D" id="1.20.1220.12">
    <property type="entry name" value="Malate synthase, domain III"/>
    <property type="match status" value="1"/>
</dbReference>
<feature type="binding site" evidence="10">
    <location>
        <position position="551"/>
    </location>
    <ligand>
        <name>acetyl-CoA</name>
        <dbReference type="ChEBI" id="CHEBI:57288"/>
    </ligand>
</feature>
<name>A0A0N7LUZ4_THAGE</name>
<evidence type="ECO:0000256" key="3">
    <source>
        <dbReference type="ARBA" id="ARBA00022490"/>
    </source>
</evidence>
<keyword evidence="8 10" id="KW-0558">Oxidation</keyword>
<feature type="binding site" evidence="10">
    <location>
        <begin position="141"/>
        <end position="142"/>
    </location>
    <ligand>
        <name>acetyl-CoA</name>
        <dbReference type="ChEBI" id="CHEBI:57288"/>
    </ligand>
</feature>
<evidence type="ECO:0000256" key="7">
    <source>
        <dbReference type="ARBA" id="ARBA00022842"/>
    </source>
</evidence>
<sequence length="734" mass="79767">MSLLSYSATNHERRVAMTDYVTRAGLNVANELAELVETQILPDLGLEADAVWSGYAKMLADLAPENRRLLDLRETLQKQIDDWLSARKGQTWDNNAYQAFLRDIGYLVPQGEDFEITTAEADDEIARIAGPQLVVPVMNARFALNAANARWGSLYDALYGTDALPGAAEGSGYDPKRGAQAEAWAADFLDKAVPLVGASHKDVTAYQREGDELLALIGARDVPFADPAGFVGYTENGDKASYMLRHNGLHIELLIDPSHPVGATHPAGLRDVVLESALTAIQDCEDSVAAVDAADKTDIYAKWLGLMKGDLTEVFEKGGKPMTRRLADDKVLTAPNGSTLTLQGRALMLVRNVGHLMTTDAVLMDGEETPEGMLDALITVACAMHDLKKTEGPRNSRTGSVYVVKPKMHGPEEVAFANTMYGRVEDILGLPVNTVKLGVMDEERRTSANLKECIRAVKDRLVFINTGFLDRTGDEIHTSMKAGPFIPKGEMKDAGWLSAYEDGNVDTGLATGMQGKGQIGKGMWAKPDAMAEMLDAKIGHPMAGANTAWVPSPTAATLHATHYHMVDVFARQDELKGREMASREALLTPPLLAGRNLTEDEVRRDVDNNCQGILGYVVRWIDQGVGCSKVPDINDVGLMEDRATLRISSQYLANWLMHGLVTEDQVMESLKRMALEVDRQNAGDVAYTPMAPGFDGVAFAAACDLIFKGAVQPSGYTEPVLHARRREAKAQQGA</sequence>
<dbReference type="Pfam" id="PF20658">
    <property type="entry name" value="MSG_insertion"/>
    <property type="match status" value="1"/>
</dbReference>
<protein>
    <recommendedName>
        <fullName evidence="10 11">Malate synthase G</fullName>
        <ecNumber evidence="10 11">2.3.3.9</ecNumber>
    </recommendedName>
</protein>
<comment type="pathway">
    <text evidence="10 13">Carbohydrate metabolism; glyoxylate cycle; (S)-malate from isocitrate: step 2/2.</text>
</comment>
<dbReference type="SUPFAM" id="SSF51645">
    <property type="entry name" value="Malate synthase G"/>
    <property type="match status" value="1"/>
</dbReference>
<comment type="similarity">
    <text evidence="10 13">Belongs to the malate synthase family. GlcB subfamily.</text>
</comment>
<dbReference type="Pfam" id="PF20659">
    <property type="entry name" value="MS_C"/>
    <property type="match status" value="1"/>
</dbReference>
<comment type="catalytic activity">
    <reaction evidence="9 10 13">
        <text>glyoxylate + acetyl-CoA + H2O = (S)-malate + CoA + H(+)</text>
        <dbReference type="Rhea" id="RHEA:18181"/>
        <dbReference type="ChEBI" id="CHEBI:15377"/>
        <dbReference type="ChEBI" id="CHEBI:15378"/>
        <dbReference type="ChEBI" id="CHEBI:15589"/>
        <dbReference type="ChEBI" id="CHEBI:36655"/>
        <dbReference type="ChEBI" id="CHEBI:57287"/>
        <dbReference type="ChEBI" id="CHEBI:57288"/>
        <dbReference type="EC" id="2.3.3.9"/>
    </reaction>
</comment>
<evidence type="ECO:0000256" key="1">
    <source>
        <dbReference type="ARBA" id="ARBA00001946"/>
    </source>
</evidence>
<feature type="active site" description="Proton donor" evidence="10 12">
    <location>
        <position position="641"/>
    </location>
</feature>
<evidence type="ECO:0000313" key="19">
    <source>
        <dbReference type="Proteomes" id="UP000051587"/>
    </source>
</evidence>
<dbReference type="InterPro" id="IPR044856">
    <property type="entry name" value="Malate_synth_C_sf"/>
</dbReference>
<organism evidence="18 19">
    <name type="scientific">Thalassovita gelatinovora</name>
    <name type="common">Thalassobius gelatinovorus</name>
    <dbReference type="NCBI Taxonomy" id="53501"/>
    <lineage>
        <taxon>Bacteria</taxon>
        <taxon>Pseudomonadati</taxon>
        <taxon>Pseudomonadota</taxon>
        <taxon>Alphaproteobacteria</taxon>
        <taxon>Rhodobacterales</taxon>
        <taxon>Roseobacteraceae</taxon>
        <taxon>Thalassovita</taxon>
    </lineage>
</organism>
<evidence type="ECO:0000256" key="10">
    <source>
        <dbReference type="HAMAP-Rule" id="MF_00641"/>
    </source>
</evidence>
<dbReference type="InterPro" id="IPR001465">
    <property type="entry name" value="Malate_synthase_TIM"/>
</dbReference>
<comment type="subcellular location">
    <subcellularLocation>
        <location evidence="10 13">Cytoplasm</location>
    </subcellularLocation>
</comment>
<dbReference type="AlphaFoldDB" id="A0A0N7LUZ4"/>
<feature type="binding site" evidence="10">
    <location>
        <position position="287"/>
    </location>
    <ligand>
        <name>acetyl-CoA</name>
        <dbReference type="ChEBI" id="CHEBI:57288"/>
    </ligand>
</feature>
<feature type="binding site" evidence="10">
    <location>
        <position position="470"/>
    </location>
    <ligand>
        <name>Mg(2+)</name>
        <dbReference type="ChEBI" id="CHEBI:18420"/>
    </ligand>
</feature>
<feature type="domain" description="Malate synthase TIM barrel" evidence="14">
    <location>
        <begin position="348"/>
        <end position="581"/>
    </location>
</feature>
<dbReference type="NCBIfam" id="TIGR01345">
    <property type="entry name" value="malate_syn_G"/>
    <property type="match status" value="1"/>
</dbReference>
<keyword evidence="2 10" id="KW-0329">Glyoxylate bypass</keyword>
<dbReference type="InterPro" id="IPR048355">
    <property type="entry name" value="MS_C"/>
</dbReference>
<dbReference type="GO" id="GO:0006099">
    <property type="term" value="P:tricarboxylic acid cycle"/>
    <property type="evidence" value="ECO:0007669"/>
    <property type="project" value="UniProtKB-KW"/>
</dbReference>
<evidence type="ECO:0000256" key="5">
    <source>
        <dbReference type="ARBA" id="ARBA00022679"/>
    </source>
</evidence>
<dbReference type="GO" id="GO:0000287">
    <property type="term" value="F:magnesium ion binding"/>
    <property type="evidence" value="ECO:0007669"/>
    <property type="project" value="TreeGrafter"/>
</dbReference>
<dbReference type="NCBIfam" id="NF002825">
    <property type="entry name" value="PRK02999.1"/>
    <property type="match status" value="1"/>
</dbReference>
<evidence type="ECO:0000256" key="6">
    <source>
        <dbReference type="ARBA" id="ARBA00022723"/>
    </source>
</evidence>
<dbReference type="HAMAP" id="MF_00641">
    <property type="entry name" value="Malate_synth_G"/>
    <property type="match status" value="1"/>
</dbReference>
<dbReference type="InterPro" id="IPR048357">
    <property type="entry name" value="MSG_insertion"/>
</dbReference>
<dbReference type="STRING" id="53501.SAMN04488043_102131"/>
<dbReference type="Pfam" id="PF01274">
    <property type="entry name" value="MS_TIM-barrel"/>
    <property type="match status" value="1"/>
</dbReference>
<dbReference type="InterPro" id="IPR011076">
    <property type="entry name" value="Malate_synth_sf"/>
</dbReference>
<feature type="binding site" evidence="10">
    <location>
        <position position="442"/>
    </location>
    <ligand>
        <name>Mg(2+)</name>
        <dbReference type="ChEBI" id="CHEBI:18420"/>
    </ligand>
</feature>
<feature type="active site" description="Proton acceptor" evidence="10 12">
    <location>
        <position position="351"/>
    </location>
</feature>
<dbReference type="InterPro" id="IPR048356">
    <property type="entry name" value="MS_N"/>
</dbReference>
<comment type="caution">
    <text evidence="10">Lacks conserved residue(s) required for the propagation of feature annotation.</text>
</comment>
<evidence type="ECO:0000256" key="9">
    <source>
        <dbReference type="ARBA" id="ARBA00047918"/>
    </source>
</evidence>
<comment type="subunit">
    <text evidence="10">Monomer.</text>
</comment>
<proteinExistence type="inferred from homology"/>
<keyword evidence="19" id="KW-1185">Reference proteome</keyword>
<evidence type="ECO:0000259" key="16">
    <source>
        <dbReference type="Pfam" id="PF20658"/>
    </source>
</evidence>
<keyword evidence="6 10" id="KW-0479">Metal-binding</keyword>
<dbReference type="EC" id="2.3.3.9" evidence="10 11"/>
<comment type="cofactor">
    <cofactor evidence="1 10">
        <name>Mg(2+)</name>
        <dbReference type="ChEBI" id="CHEBI:18420"/>
    </cofactor>
</comment>